<evidence type="ECO:0000256" key="4">
    <source>
        <dbReference type="ARBA" id="ARBA00010561"/>
    </source>
</evidence>
<gene>
    <name evidence="19" type="primary">cobS</name>
    <name evidence="20" type="ORF">BROFUL_01345</name>
</gene>
<comment type="caution">
    <text evidence="20">The sequence shown here is derived from an EMBL/GenBank/DDBJ whole genome shotgun (WGS) entry which is preliminary data.</text>
</comment>
<dbReference type="Proteomes" id="UP000034954">
    <property type="component" value="Unassembled WGS sequence"/>
</dbReference>
<keyword evidence="7 19" id="KW-1003">Cell membrane</keyword>
<comment type="catalytic activity">
    <reaction evidence="18 19">
        <text>alpha-ribazole 5'-phosphate + adenosylcob(III)inamide-GDP = adenosylcob(III)alamin 5'-phosphate + GMP + H(+)</text>
        <dbReference type="Rhea" id="RHEA:23560"/>
        <dbReference type="ChEBI" id="CHEBI:15378"/>
        <dbReference type="ChEBI" id="CHEBI:57918"/>
        <dbReference type="ChEBI" id="CHEBI:58115"/>
        <dbReference type="ChEBI" id="CHEBI:60487"/>
        <dbReference type="ChEBI" id="CHEBI:60493"/>
        <dbReference type="EC" id="2.7.8.26"/>
    </reaction>
</comment>
<evidence type="ECO:0000256" key="7">
    <source>
        <dbReference type="ARBA" id="ARBA00022475"/>
    </source>
</evidence>
<evidence type="ECO:0000256" key="1">
    <source>
        <dbReference type="ARBA" id="ARBA00001946"/>
    </source>
</evidence>
<dbReference type="InterPro" id="IPR003805">
    <property type="entry name" value="CobS"/>
</dbReference>
<evidence type="ECO:0000256" key="16">
    <source>
        <dbReference type="ARBA" id="ARBA00032853"/>
    </source>
</evidence>
<evidence type="ECO:0000256" key="9">
    <source>
        <dbReference type="ARBA" id="ARBA00022679"/>
    </source>
</evidence>
<proteinExistence type="inferred from homology"/>
<accession>A0A0M2UV69</accession>
<evidence type="ECO:0000256" key="13">
    <source>
        <dbReference type="ARBA" id="ARBA00023136"/>
    </source>
</evidence>
<name>A0A0M2UV69_9BACT</name>
<evidence type="ECO:0000256" key="14">
    <source>
        <dbReference type="ARBA" id="ARBA00025228"/>
    </source>
</evidence>
<evidence type="ECO:0000256" key="12">
    <source>
        <dbReference type="ARBA" id="ARBA00022989"/>
    </source>
</evidence>
<comment type="subcellular location">
    <subcellularLocation>
        <location evidence="2 19">Cell membrane</location>
        <topology evidence="2 19">Multi-pass membrane protein</topology>
    </subcellularLocation>
</comment>
<protein>
    <recommendedName>
        <fullName evidence="6 19">Adenosylcobinamide-GDP ribazoletransferase</fullName>
        <ecNumber evidence="5 19">2.7.8.26</ecNumber>
    </recommendedName>
    <alternativeName>
        <fullName evidence="16 19">Cobalamin synthase</fullName>
    </alternativeName>
    <alternativeName>
        <fullName evidence="15 19">Cobalamin-5'-phosphate synthase</fullName>
    </alternativeName>
</protein>
<evidence type="ECO:0000256" key="8">
    <source>
        <dbReference type="ARBA" id="ARBA00022573"/>
    </source>
</evidence>
<feature type="transmembrane region" description="Helical" evidence="19">
    <location>
        <begin position="170"/>
        <end position="186"/>
    </location>
</feature>
<dbReference type="GO" id="GO:0005886">
    <property type="term" value="C:plasma membrane"/>
    <property type="evidence" value="ECO:0007669"/>
    <property type="project" value="UniProtKB-SubCell"/>
</dbReference>
<dbReference type="GO" id="GO:0051073">
    <property type="term" value="F:adenosylcobinamide-GDP ribazoletransferase activity"/>
    <property type="evidence" value="ECO:0007669"/>
    <property type="project" value="UniProtKB-UniRule"/>
</dbReference>
<dbReference type="PANTHER" id="PTHR34148">
    <property type="entry name" value="ADENOSYLCOBINAMIDE-GDP RIBAZOLETRANSFERASE"/>
    <property type="match status" value="1"/>
</dbReference>
<feature type="transmembrane region" description="Helical" evidence="19">
    <location>
        <begin position="6"/>
        <end position="23"/>
    </location>
</feature>
<comment type="catalytic activity">
    <reaction evidence="17 19">
        <text>alpha-ribazole + adenosylcob(III)inamide-GDP = adenosylcob(III)alamin + GMP + H(+)</text>
        <dbReference type="Rhea" id="RHEA:16049"/>
        <dbReference type="ChEBI" id="CHEBI:10329"/>
        <dbReference type="ChEBI" id="CHEBI:15378"/>
        <dbReference type="ChEBI" id="CHEBI:18408"/>
        <dbReference type="ChEBI" id="CHEBI:58115"/>
        <dbReference type="ChEBI" id="CHEBI:60487"/>
        <dbReference type="EC" id="2.7.8.26"/>
    </reaction>
</comment>
<evidence type="ECO:0000256" key="17">
    <source>
        <dbReference type="ARBA" id="ARBA00048623"/>
    </source>
</evidence>
<dbReference type="EMBL" id="LAQJ01000139">
    <property type="protein sequence ID" value="KKO19953.1"/>
    <property type="molecule type" value="Genomic_DNA"/>
</dbReference>
<comment type="cofactor">
    <cofactor evidence="1 19">
        <name>Mg(2+)</name>
        <dbReference type="ChEBI" id="CHEBI:18420"/>
    </cofactor>
</comment>
<keyword evidence="11 19" id="KW-0460">Magnesium</keyword>
<dbReference type="PATRIC" id="fig|380242.3.peg.1661"/>
<evidence type="ECO:0000256" key="19">
    <source>
        <dbReference type="HAMAP-Rule" id="MF_00719"/>
    </source>
</evidence>
<dbReference type="PANTHER" id="PTHR34148:SF1">
    <property type="entry name" value="ADENOSYLCOBINAMIDE-GDP RIBAZOLETRANSFERASE"/>
    <property type="match status" value="1"/>
</dbReference>
<organism evidence="20 21">
    <name type="scientific">Candidatus Brocadia fulgida</name>
    <dbReference type="NCBI Taxonomy" id="380242"/>
    <lineage>
        <taxon>Bacteria</taxon>
        <taxon>Pseudomonadati</taxon>
        <taxon>Planctomycetota</taxon>
        <taxon>Candidatus Brocadiia</taxon>
        <taxon>Candidatus Brocadiales</taxon>
        <taxon>Candidatus Brocadiaceae</taxon>
        <taxon>Candidatus Brocadia</taxon>
    </lineage>
</organism>
<comment type="pathway">
    <text evidence="3 19">Cofactor biosynthesis; adenosylcobalamin biosynthesis; adenosylcobalamin from cob(II)yrinate a,c-diamide: step 7/7.</text>
</comment>
<comment type="function">
    <text evidence="14 19">Joins adenosylcobinamide-GDP and alpha-ribazole to generate adenosylcobalamin (Ado-cobalamin). Also synthesizes adenosylcobalamin 5'-phosphate from adenosylcobinamide-GDP and alpha-ribazole 5'-phosphate.</text>
</comment>
<dbReference type="UniPathway" id="UPA00148">
    <property type="reaction ID" value="UER00238"/>
</dbReference>
<evidence type="ECO:0000256" key="3">
    <source>
        <dbReference type="ARBA" id="ARBA00004663"/>
    </source>
</evidence>
<reference evidence="20 21" key="1">
    <citation type="journal article" date="2013" name="BMC Microbiol.">
        <title>Identification of the type II cytochrome c maturation pathway in anammox bacteria by comparative genomics.</title>
        <authorList>
            <person name="Ferousi C."/>
            <person name="Speth D.R."/>
            <person name="Reimann J."/>
            <person name="Op den Camp H.J."/>
            <person name="Allen J.W."/>
            <person name="Keltjens J.T."/>
            <person name="Jetten M.S."/>
        </authorList>
    </citation>
    <scope>NUCLEOTIDE SEQUENCE [LARGE SCALE GENOMIC DNA]</scope>
    <source>
        <strain evidence="20">RU1</strain>
    </source>
</reference>
<evidence type="ECO:0000256" key="5">
    <source>
        <dbReference type="ARBA" id="ARBA00013200"/>
    </source>
</evidence>
<dbReference type="Pfam" id="PF02654">
    <property type="entry name" value="CobS"/>
    <property type="match status" value="1"/>
</dbReference>
<evidence type="ECO:0000256" key="15">
    <source>
        <dbReference type="ARBA" id="ARBA00032605"/>
    </source>
</evidence>
<feature type="transmembrane region" description="Helical" evidence="19">
    <location>
        <begin position="221"/>
        <end position="240"/>
    </location>
</feature>
<feature type="transmembrane region" description="Helical" evidence="19">
    <location>
        <begin position="30"/>
        <end position="49"/>
    </location>
</feature>
<dbReference type="AlphaFoldDB" id="A0A0M2UV69"/>
<evidence type="ECO:0000256" key="2">
    <source>
        <dbReference type="ARBA" id="ARBA00004651"/>
    </source>
</evidence>
<comment type="similarity">
    <text evidence="4 19">Belongs to the CobS family.</text>
</comment>
<keyword evidence="9 19" id="KW-0808">Transferase</keyword>
<evidence type="ECO:0000256" key="10">
    <source>
        <dbReference type="ARBA" id="ARBA00022692"/>
    </source>
</evidence>
<evidence type="ECO:0000256" key="6">
    <source>
        <dbReference type="ARBA" id="ARBA00015850"/>
    </source>
</evidence>
<dbReference type="HAMAP" id="MF_00719">
    <property type="entry name" value="CobS"/>
    <property type="match status" value="1"/>
</dbReference>
<keyword evidence="12 19" id="KW-1133">Transmembrane helix</keyword>
<keyword evidence="13 19" id="KW-0472">Membrane</keyword>
<keyword evidence="10 19" id="KW-0812">Transmembrane</keyword>
<evidence type="ECO:0000313" key="20">
    <source>
        <dbReference type="EMBL" id="KKO19953.1"/>
    </source>
</evidence>
<dbReference type="EC" id="2.7.8.26" evidence="5 19"/>
<evidence type="ECO:0000313" key="21">
    <source>
        <dbReference type="Proteomes" id="UP000034954"/>
    </source>
</evidence>
<dbReference type="GO" id="GO:0009236">
    <property type="term" value="P:cobalamin biosynthetic process"/>
    <property type="evidence" value="ECO:0007669"/>
    <property type="project" value="UniProtKB-UniRule"/>
</dbReference>
<keyword evidence="8 19" id="KW-0169">Cobalamin biosynthesis</keyword>
<dbReference type="GO" id="GO:0008818">
    <property type="term" value="F:cobalamin 5'-phosphate synthase activity"/>
    <property type="evidence" value="ECO:0007669"/>
    <property type="project" value="UniProtKB-UniRule"/>
</dbReference>
<evidence type="ECO:0000256" key="11">
    <source>
        <dbReference type="ARBA" id="ARBA00022842"/>
    </source>
</evidence>
<sequence>MVYWFPVVGLCIGVFLCLAYLPLYCFFPSLIADALIVLIFIMITGAMHLDGLADTCDGIWGGWNKEKRLEIMKDSRIGSFGAIGLIGMIGLKYACLLSIGEISTIHSSPFRISIPCESCVTTPVLVNKCVALLIMPVAGRWAQVCAAGISTYARNESGTGSFITKDTTRIQVIFLSVFPVVLFWYFFGLGGFFIFAIMLIFTLGWIWYIKKKIGGMTGDTLGATNEIAELVFLLSLLLLGKF</sequence>
<evidence type="ECO:0000256" key="18">
    <source>
        <dbReference type="ARBA" id="ARBA00049504"/>
    </source>
</evidence>
<keyword evidence="21" id="KW-1185">Reference proteome</keyword>
<feature type="transmembrane region" description="Helical" evidence="19">
    <location>
        <begin position="77"/>
        <end position="99"/>
    </location>
</feature>